<dbReference type="EMBL" id="BGPR01000208">
    <property type="protein sequence ID" value="GBM04827.1"/>
    <property type="molecule type" value="Genomic_DNA"/>
</dbReference>
<dbReference type="GO" id="GO:0098632">
    <property type="term" value="F:cell-cell adhesion mediator activity"/>
    <property type="evidence" value="ECO:0007669"/>
    <property type="project" value="TreeGrafter"/>
</dbReference>
<organism evidence="11 12">
    <name type="scientific">Araneus ventricosus</name>
    <name type="common">Orbweaver spider</name>
    <name type="synonym">Epeira ventricosa</name>
    <dbReference type="NCBI Taxonomy" id="182803"/>
    <lineage>
        <taxon>Eukaryota</taxon>
        <taxon>Metazoa</taxon>
        <taxon>Ecdysozoa</taxon>
        <taxon>Arthropoda</taxon>
        <taxon>Chelicerata</taxon>
        <taxon>Arachnida</taxon>
        <taxon>Araneae</taxon>
        <taxon>Araneomorphae</taxon>
        <taxon>Entelegynae</taxon>
        <taxon>Araneoidea</taxon>
        <taxon>Araneidae</taxon>
        <taxon>Araneus</taxon>
    </lineage>
</organism>
<reference evidence="11 12" key="1">
    <citation type="journal article" date="2019" name="Sci. Rep.">
        <title>Orb-weaving spider Araneus ventricosus genome elucidates the spidroin gene catalogue.</title>
        <authorList>
            <person name="Kono N."/>
            <person name="Nakamura H."/>
            <person name="Ohtoshi R."/>
            <person name="Moran D.A.P."/>
            <person name="Shinohara A."/>
            <person name="Yoshida Y."/>
            <person name="Fujiwara M."/>
            <person name="Mori M."/>
            <person name="Tomita M."/>
            <person name="Arakawa K."/>
        </authorList>
    </citation>
    <scope>NUCLEOTIDE SEQUENCE [LARGE SCALE GENOMIC DNA]</scope>
</reference>
<dbReference type="SUPFAM" id="SSF48726">
    <property type="entry name" value="Immunoglobulin"/>
    <property type="match status" value="1"/>
</dbReference>
<dbReference type="SMART" id="SM00409">
    <property type="entry name" value="IG"/>
    <property type="match status" value="1"/>
</dbReference>
<dbReference type="InterPro" id="IPR003598">
    <property type="entry name" value="Ig_sub2"/>
</dbReference>
<keyword evidence="2" id="KW-0812">Transmembrane</keyword>
<proteinExistence type="predicted"/>
<name>A0A4Y2CM54_ARAVE</name>
<evidence type="ECO:0000256" key="5">
    <source>
        <dbReference type="ARBA" id="ARBA00022889"/>
    </source>
</evidence>
<keyword evidence="4" id="KW-0677">Repeat</keyword>
<evidence type="ECO:0000256" key="6">
    <source>
        <dbReference type="ARBA" id="ARBA00022989"/>
    </source>
</evidence>
<comment type="subcellular location">
    <subcellularLocation>
        <location evidence="1">Membrane</location>
        <topology evidence="1">Single-pass membrane protein</topology>
    </subcellularLocation>
</comment>
<dbReference type="GO" id="GO:0007156">
    <property type="term" value="P:homophilic cell adhesion via plasma membrane adhesion molecules"/>
    <property type="evidence" value="ECO:0007669"/>
    <property type="project" value="TreeGrafter"/>
</dbReference>
<evidence type="ECO:0000256" key="3">
    <source>
        <dbReference type="ARBA" id="ARBA00022729"/>
    </source>
</evidence>
<sequence length="214" mass="24433">MLQLFPRQWRHDCINWRMGSKVQVSTLKWRRSNMLAFTLEKFKQGSIPRLDIHNHFNPKPVVDLKTSQNFRNVTPTFISVFPEHTAHPGDHVSLQCISTGNPIPSVIWYLDDTIVRQNSRITAGDDVNDTGDVISFLNITDIHVEDSGEYQCHATNDVGSVYHGNRLNVYGLLFVRGMQNMTAISGEDLIIRCPYGGYPIKGIRWLKGKWICCC</sequence>
<dbReference type="InterPro" id="IPR036179">
    <property type="entry name" value="Ig-like_dom_sf"/>
</dbReference>
<keyword evidence="7" id="KW-0472">Membrane</keyword>
<evidence type="ECO:0000313" key="12">
    <source>
        <dbReference type="Proteomes" id="UP000499080"/>
    </source>
</evidence>
<dbReference type="PANTHER" id="PTHR10075:SF14">
    <property type="entry name" value="CELL ADHESION MOLECULE DSCAM2-RELATED"/>
    <property type="match status" value="1"/>
</dbReference>
<dbReference type="GO" id="GO:0030424">
    <property type="term" value="C:axon"/>
    <property type="evidence" value="ECO:0007669"/>
    <property type="project" value="TreeGrafter"/>
</dbReference>
<keyword evidence="3" id="KW-0732">Signal</keyword>
<dbReference type="PROSITE" id="PS50835">
    <property type="entry name" value="IG_LIKE"/>
    <property type="match status" value="1"/>
</dbReference>
<dbReference type="InterPro" id="IPR003599">
    <property type="entry name" value="Ig_sub"/>
</dbReference>
<dbReference type="OrthoDB" id="6407961at2759"/>
<dbReference type="GO" id="GO:0005886">
    <property type="term" value="C:plasma membrane"/>
    <property type="evidence" value="ECO:0007669"/>
    <property type="project" value="TreeGrafter"/>
</dbReference>
<dbReference type="SMART" id="SM00408">
    <property type="entry name" value="IGc2"/>
    <property type="match status" value="1"/>
</dbReference>
<dbReference type="Proteomes" id="UP000499080">
    <property type="component" value="Unassembled WGS sequence"/>
</dbReference>
<accession>A0A4Y2CM54</accession>
<evidence type="ECO:0000259" key="10">
    <source>
        <dbReference type="PROSITE" id="PS50835"/>
    </source>
</evidence>
<dbReference type="Gene3D" id="2.60.40.10">
    <property type="entry name" value="Immunoglobulins"/>
    <property type="match status" value="1"/>
</dbReference>
<dbReference type="InterPro" id="IPR013783">
    <property type="entry name" value="Ig-like_fold"/>
</dbReference>
<keyword evidence="9" id="KW-0393">Immunoglobulin domain</keyword>
<keyword evidence="5" id="KW-0130">Cell adhesion</keyword>
<evidence type="ECO:0000256" key="9">
    <source>
        <dbReference type="ARBA" id="ARBA00023319"/>
    </source>
</evidence>
<keyword evidence="8" id="KW-1015">Disulfide bond</keyword>
<protein>
    <submittedName>
        <fullName evidence="11">Down syndrome cell adhesion molecule-like protein Dscam2</fullName>
    </submittedName>
</protein>
<evidence type="ECO:0000256" key="8">
    <source>
        <dbReference type="ARBA" id="ARBA00023157"/>
    </source>
</evidence>
<evidence type="ECO:0000256" key="7">
    <source>
        <dbReference type="ARBA" id="ARBA00023136"/>
    </source>
</evidence>
<dbReference type="GO" id="GO:0070593">
    <property type="term" value="P:dendrite self-avoidance"/>
    <property type="evidence" value="ECO:0007669"/>
    <property type="project" value="TreeGrafter"/>
</dbReference>
<keyword evidence="6" id="KW-1133">Transmembrane helix</keyword>
<dbReference type="InterPro" id="IPR007110">
    <property type="entry name" value="Ig-like_dom"/>
</dbReference>
<evidence type="ECO:0000256" key="1">
    <source>
        <dbReference type="ARBA" id="ARBA00004167"/>
    </source>
</evidence>
<evidence type="ECO:0000256" key="2">
    <source>
        <dbReference type="ARBA" id="ARBA00022692"/>
    </source>
</evidence>
<gene>
    <name evidence="11" type="primary">Dscam2_19</name>
    <name evidence="11" type="ORF">AVEN_252786_1</name>
</gene>
<dbReference type="AlphaFoldDB" id="A0A4Y2CM54"/>
<evidence type="ECO:0000256" key="4">
    <source>
        <dbReference type="ARBA" id="ARBA00022737"/>
    </source>
</evidence>
<dbReference type="PANTHER" id="PTHR10075">
    <property type="entry name" value="BASIGIN RELATED"/>
    <property type="match status" value="1"/>
</dbReference>
<feature type="domain" description="Ig-like" evidence="10">
    <location>
        <begin position="75"/>
        <end position="168"/>
    </location>
</feature>
<dbReference type="GO" id="GO:0007411">
    <property type="term" value="P:axon guidance"/>
    <property type="evidence" value="ECO:0007669"/>
    <property type="project" value="TreeGrafter"/>
</dbReference>
<keyword evidence="12" id="KW-1185">Reference proteome</keyword>
<dbReference type="FunFam" id="2.60.40.10:FF:000017">
    <property type="entry name" value="Down syndrome cell adhesion molecule b"/>
    <property type="match status" value="1"/>
</dbReference>
<comment type="caution">
    <text evidence="11">The sequence shown here is derived from an EMBL/GenBank/DDBJ whole genome shotgun (WGS) entry which is preliminary data.</text>
</comment>
<dbReference type="Pfam" id="PF13927">
    <property type="entry name" value="Ig_3"/>
    <property type="match status" value="1"/>
</dbReference>
<evidence type="ECO:0000313" key="11">
    <source>
        <dbReference type="EMBL" id="GBM04827.1"/>
    </source>
</evidence>